<evidence type="ECO:0000313" key="7">
    <source>
        <dbReference type="Proteomes" id="UP000282551"/>
    </source>
</evidence>
<name>A0A3S5EI08_MYCCI</name>
<gene>
    <name evidence="6" type="primary">sphX</name>
    <name evidence="6" type="ORF">NCTC10485_00674</name>
</gene>
<feature type="domain" description="PBP" evidence="5">
    <location>
        <begin position="36"/>
        <end position="293"/>
    </location>
</feature>
<evidence type="ECO:0000256" key="1">
    <source>
        <dbReference type="ARBA" id="ARBA00008725"/>
    </source>
</evidence>
<dbReference type="RefSeq" id="WP_126332439.1">
    <property type="nucleotide sequence ID" value="NZ_AP022604.1"/>
</dbReference>
<dbReference type="Pfam" id="PF12849">
    <property type="entry name" value="PBP_like_2"/>
    <property type="match status" value="1"/>
</dbReference>
<dbReference type="GO" id="GO:0006817">
    <property type="term" value="P:phosphate ion transport"/>
    <property type="evidence" value="ECO:0007669"/>
    <property type="project" value="UniProtKB-UniRule"/>
</dbReference>
<keyword evidence="3" id="KW-0732">Signal</keyword>
<dbReference type="InterPro" id="IPR024370">
    <property type="entry name" value="PBP_domain"/>
</dbReference>
<evidence type="ECO:0000256" key="3">
    <source>
        <dbReference type="ARBA" id="ARBA00022729"/>
    </source>
</evidence>
<evidence type="ECO:0000256" key="4">
    <source>
        <dbReference type="RuleBase" id="RU367119"/>
    </source>
</evidence>
<keyword evidence="7" id="KW-1185">Reference proteome</keyword>
<reference evidence="6 7" key="1">
    <citation type="submission" date="2018-12" db="EMBL/GenBank/DDBJ databases">
        <authorList>
            <consortium name="Pathogen Informatics"/>
        </authorList>
    </citation>
    <scope>NUCLEOTIDE SEQUENCE [LARGE SCALE GENOMIC DNA]</scope>
    <source>
        <strain evidence="6 7">NCTC10485</strain>
    </source>
</reference>
<dbReference type="SUPFAM" id="SSF53850">
    <property type="entry name" value="Periplasmic binding protein-like II"/>
    <property type="match status" value="1"/>
</dbReference>
<accession>A0A3S5EI08</accession>
<dbReference type="Proteomes" id="UP000282551">
    <property type="component" value="Chromosome"/>
</dbReference>
<dbReference type="NCBIfam" id="TIGR02136">
    <property type="entry name" value="ptsS_2"/>
    <property type="match status" value="1"/>
</dbReference>
<evidence type="ECO:0000256" key="2">
    <source>
        <dbReference type="ARBA" id="ARBA00022448"/>
    </source>
</evidence>
<organism evidence="6 7">
    <name type="scientific">Mycolicibacterium chitae</name>
    <name type="common">Mycobacterium chitae</name>
    <dbReference type="NCBI Taxonomy" id="1792"/>
    <lineage>
        <taxon>Bacteria</taxon>
        <taxon>Bacillati</taxon>
        <taxon>Actinomycetota</taxon>
        <taxon>Actinomycetes</taxon>
        <taxon>Mycobacteriales</taxon>
        <taxon>Mycobacteriaceae</taxon>
        <taxon>Mycolicibacterium</taxon>
    </lineage>
</organism>
<dbReference type="Gene3D" id="3.40.190.10">
    <property type="entry name" value="Periplasmic binding protein-like II"/>
    <property type="match status" value="2"/>
</dbReference>
<dbReference type="OrthoDB" id="9790048at2"/>
<dbReference type="AlphaFoldDB" id="A0A3S5EI08"/>
<dbReference type="InterPro" id="IPR050811">
    <property type="entry name" value="Phosphate_ABC_transporter"/>
</dbReference>
<dbReference type="GO" id="GO:0042301">
    <property type="term" value="F:phosphate ion binding"/>
    <property type="evidence" value="ECO:0007669"/>
    <property type="project" value="UniProtKB-UniRule"/>
</dbReference>
<protein>
    <recommendedName>
        <fullName evidence="4">Phosphate-binding protein</fullName>
    </recommendedName>
</protein>
<dbReference type="PANTHER" id="PTHR30570">
    <property type="entry name" value="PERIPLASMIC PHOSPHATE BINDING COMPONENT OF PHOSPHATE ABC TRANSPORTER"/>
    <property type="match status" value="1"/>
</dbReference>
<evidence type="ECO:0000313" key="6">
    <source>
        <dbReference type="EMBL" id="VEG45610.1"/>
    </source>
</evidence>
<comment type="function">
    <text evidence="4">Involved in the system for phosphate transport across the cytoplasmic membrane.</text>
</comment>
<keyword evidence="2 4" id="KW-0813">Transport</keyword>
<proteinExistence type="inferred from homology"/>
<comment type="similarity">
    <text evidence="1 4">Belongs to the PstS family.</text>
</comment>
<dbReference type="PANTHER" id="PTHR30570:SF1">
    <property type="entry name" value="PHOSPHATE-BINDING PROTEIN PSTS"/>
    <property type="match status" value="1"/>
</dbReference>
<evidence type="ECO:0000259" key="5">
    <source>
        <dbReference type="Pfam" id="PF12849"/>
    </source>
</evidence>
<sequence>MRNWRSAAALTASASLFLVGCGGGDNGDSAAGGSEDGGLSGTILIDGSSTVAPLSETIAELFQQENSGVRVTVGTSGTGGGFQKFCNGETDMNDASRAIKDSEIEACEASGIAYDSITVANDAISLIVNPANPVQCVTLEQAQQIWNAGSTVNTWGDITGLELPDEWKSNPVNLFGPGTDSGTFDFFTEAVNGEEGVIRENYTDIGEDDNAAVTGISGDPNAMGFIPYSFTQEVGDQVKPLEIDSGTGCTAGTLETVQEGSYTPLGRELFVYASDKALQRPEVLEFMKFYIDNSDAAAEAATYIPLTDEQKAEAHAKIDELAGA</sequence>
<dbReference type="EMBL" id="LR134355">
    <property type="protein sequence ID" value="VEG45610.1"/>
    <property type="molecule type" value="Genomic_DNA"/>
</dbReference>
<dbReference type="InterPro" id="IPR011862">
    <property type="entry name" value="Phos-bd"/>
</dbReference>
<dbReference type="PROSITE" id="PS51257">
    <property type="entry name" value="PROKAR_LIPOPROTEIN"/>
    <property type="match status" value="1"/>
</dbReference>
<keyword evidence="4" id="KW-0592">Phosphate transport</keyword>